<reference evidence="1" key="1">
    <citation type="submission" date="2019-11" db="EMBL/GenBank/DDBJ databases">
        <title>Nori genome reveals adaptations in red seaweeds to the harsh intertidal environment.</title>
        <authorList>
            <person name="Wang D."/>
            <person name="Mao Y."/>
        </authorList>
    </citation>
    <scope>NUCLEOTIDE SEQUENCE</scope>
    <source>
        <tissue evidence="1">Gametophyte</tissue>
    </source>
</reference>
<name>A0ACC3C335_PYRYE</name>
<comment type="caution">
    <text evidence="1">The sequence shown here is derived from an EMBL/GenBank/DDBJ whole genome shotgun (WGS) entry which is preliminary data.</text>
</comment>
<proteinExistence type="predicted"/>
<evidence type="ECO:0000313" key="2">
    <source>
        <dbReference type="Proteomes" id="UP000798662"/>
    </source>
</evidence>
<dbReference type="EMBL" id="CM020619">
    <property type="protein sequence ID" value="KAK1864171.1"/>
    <property type="molecule type" value="Genomic_DNA"/>
</dbReference>
<keyword evidence="2" id="KW-1185">Reference proteome</keyword>
<organism evidence="1 2">
    <name type="scientific">Pyropia yezoensis</name>
    <name type="common">Susabi-nori</name>
    <name type="synonym">Porphyra yezoensis</name>
    <dbReference type="NCBI Taxonomy" id="2788"/>
    <lineage>
        <taxon>Eukaryota</taxon>
        <taxon>Rhodophyta</taxon>
        <taxon>Bangiophyceae</taxon>
        <taxon>Bangiales</taxon>
        <taxon>Bangiaceae</taxon>
        <taxon>Pyropia</taxon>
    </lineage>
</organism>
<accession>A0ACC3C335</accession>
<sequence>MLLPLPPYLTSPFACTALGGTWLLAPTPAAASCQRRGSASAAGVVLGMSAADGGERPRKRSRRSSAPPPPAAAAEAAGSMDAPRRGAERGGGGDSNGGCEWNAAGLSEAAAASGDLLAMTNATYRAALAAPPPPGGWKVAAFDLDHTLIAPRSAKARFFGPTETTWAPAVPHVLSGLAATAAAGYLVVVLTNQGGLSKQPRLLPTLRGRVESFAAAVGPAVPFAVYAAPGYNRLRKPAVGLWEAMVAAVSSAGGAVDAAASFYVGDAAGRPKDFADTDRKLALNAGLRFFTPEAFFGTPLVRDSGLWRQPSRLPTVAGEDLSRHPLSGYDPATDLPSAVVCDQASSEAEALAAAVTPAGFLDAVPSRRGGGSGGSGGGGGGQPPQTVVLLVGCPGSGKSTFAERHLTHARGYVRVSTDDVGTVARAAKAVREALALGQSVVVDNTHGGVAARKVFLDAARRAAPGAVVKALVFDTPRETAWHLNLLREGRVVPAPPGGTATAGAAGGGAPAVVAVPPYGYFGGRRRVPTVAFNVFAARYVEPTTDEGFHAIGHVRFVPSFRNSREVAIFCQRT</sequence>
<gene>
    <name evidence="1" type="ORF">I4F81_006721</name>
</gene>
<dbReference type="Proteomes" id="UP000798662">
    <property type="component" value="Chromosome 2"/>
</dbReference>
<evidence type="ECO:0000313" key="1">
    <source>
        <dbReference type="EMBL" id="KAK1864171.1"/>
    </source>
</evidence>
<protein>
    <submittedName>
        <fullName evidence="1">Uncharacterized protein</fullName>
    </submittedName>
</protein>